<evidence type="ECO:0000313" key="2">
    <source>
        <dbReference type="EMBL" id="BAG47132.1"/>
    </source>
</evidence>
<dbReference type="Proteomes" id="UP000008815">
    <property type="component" value="Chromosome 2"/>
</dbReference>
<evidence type="ECO:0000313" key="3">
    <source>
        <dbReference type="Proteomes" id="UP000008815"/>
    </source>
</evidence>
<dbReference type="AlphaFoldDB" id="A0A0H3KXK2"/>
<dbReference type="RefSeq" id="WP_012468080.1">
    <property type="nucleotide sequence ID" value="NC_010086.1"/>
</dbReference>
<keyword evidence="3" id="KW-1185">Reference proteome</keyword>
<reference evidence="2 3" key="1">
    <citation type="submission" date="2007-04" db="EMBL/GenBank/DDBJ databases">
        <title>Complete genome sequence of Burkholderia multivorans ATCC 17616.</title>
        <authorList>
            <person name="Ohtsubo Y."/>
            <person name="Yamashita A."/>
            <person name="Kurokawa K."/>
            <person name="Takami H."/>
            <person name="Yuhara S."/>
            <person name="Nishiyama E."/>
            <person name="Endo R."/>
            <person name="Miyazaki R."/>
            <person name="Ono A."/>
            <person name="Yano K."/>
            <person name="Ito M."/>
            <person name="Sota M."/>
            <person name="Yuji N."/>
            <person name="Hattori M."/>
            <person name="Tsuda M."/>
        </authorList>
    </citation>
    <scope>NUCLEOTIDE SEQUENCE [LARGE SCALE GENOMIC DNA]</scope>
    <source>
        <strain evidence="3">ATCC 17616 / 249</strain>
    </source>
</reference>
<feature type="compositionally biased region" description="Basic residues" evidence="1">
    <location>
        <begin position="16"/>
        <end position="29"/>
    </location>
</feature>
<feature type="compositionally biased region" description="Basic and acidic residues" evidence="1">
    <location>
        <begin position="1"/>
        <end position="10"/>
    </location>
</feature>
<dbReference type="KEGG" id="bmj:BMULJ_05294"/>
<gene>
    <name evidence="2" type="ordered locus">BMULJ_05294</name>
</gene>
<feature type="region of interest" description="Disordered" evidence="1">
    <location>
        <begin position="1"/>
        <end position="29"/>
    </location>
</feature>
<sequence length="89" mass="10090">MSVNGEERGARTRGGVARKRNGTRRAPHGLRRVVDIRMNGYRSAAPRDAQTAARVPARARFAASYHMRHPSACRTRTNRFLLLLPRRHS</sequence>
<dbReference type="EMBL" id="AP009386">
    <property type="protein sequence ID" value="BAG47132.1"/>
    <property type="molecule type" value="Genomic_DNA"/>
</dbReference>
<organism evidence="2 3">
    <name type="scientific">Burkholderia multivorans (strain ATCC 17616 / 249)</name>
    <dbReference type="NCBI Taxonomy" id="395019"/>
    <lineage>
        <taxon>Bacteria</taxon>
        <taxon>Pseudomonadati</taxon>
        <taxon>Pseudomonadota</taxon>
        <taxon>Betaproteobacteria</taxon>
        <taxon>Burkholderiales</taxon>
        <taxon>Burkholderiaceae</taxon>
        <taxon>Burkholderia</taxon>
        <taxon>Burkholderia cepacia complex</taxon>
    </lineage>
</organism>
<dbReference type="STRING" id="395019.BMULJ_05294"/>
<name>A0A0H3KXK2_BURM1</name>
<protein>
    <submittedName>
        <fullName evidence="2">Uncharacterized protein</fullName>
    </submittedName>
</protein>
<dbReference type="HOGENOM" id="CLU_2448920_0_0_4"/>
<proteinExistence type="predicted"/>
<accession>A0A0H3KXK2</accession>
<evidence type="ECO:0000256" key="1">
    <source>
        <dbReference type="SAM" id="MobiDB-lite"/>
    </source>
</evidence>